<dbReference type="EMBL" id="HBUE01212864">
    <property type="protein sequence ID" value="CAG6535190.1"/>
    <property type="molecule type" value="Transcribed_RNA"/>
</dbReference>
<organism evidence="2">
    <name type="scientific">Culex pipiens</name>
    <name type="common">House mosquito</name>
    <dbReference type="NCBI Taxonomy" id="7175"/>
    <lineage>
        <taxon>Eukaryota</taxon>
        <taxon>Metazoa</taxon>
        <taxon>Ecdysozoa</taxon>
        <taxon>Arthropoda</taxon>
        <taxon>Hexapoda</taxon>
        <taxon>Insecta</taxon>
        <taxon>Pterygota</taxon>
        <taxon>Neoptera</taxon>
        <taxon>Endopterygota</taxon>
        <taxon>Diptera</taxon>
        <taxon>Nematocera</taxon>
        <taxon>Culicoidea</taxon>
        <taxon>Culicidae</taxon>
        <taxon>Culicinae</taxon>
        <taxon>Culicini</taxon>
        <taxon>Culex</taxon>
        <taxon>Culex</taxon>
    </lineage>
</organism>
<reference evidence="2" key="1">
    <citation type="submission" date="2021-05" db="EMBL/GenBank/DDBJ databases">
        <authorList>
            <person name="Alioto T."/>
            <person name="Alioto T."/>
            <person name="Gomez Garrido J."/>
        </authorList>
    </citation>
    <scope>NUCLEOTIDE SEQUENCE</scope>
</reference>
<protein>
    <submittedName>
        <fullName evidence="2">(northern house mosquito) hypothetical protein</fullName>
    </submittedName>
</protein>
<dbReference type="EMBL" id="HBUE01065773">
    <property type="protein sequence ID" value="CAG6470656.1"/>
    <property type="molecule type" value="Transcribed_RNA"/>
</dbReference>
<sequence length="153" mass="16500">MRCKRSTTPGSTACSVRSGSKPKVASNGTSSKSTCARPPSPSPARTVRKRSRTLNRWPSTSGTCTGFGPASSANRAASNFRPIWHASSTGGRRTGKISSSGSGSVGTVCRCLTPWRSARRTMRKSTKRSFDHELVILRNYLRSYIAAEKNCLN</sequence>
<feature type="compositionally biased region" description="Polar residues" evidence="1">
    <location>
        <begin position="54"/>
        <end position="64"/>
    </location>
</feature>
<feature type="region of interest" description="Disordered" evidence="1">
    <location>
        <begin position="1"/>
        <end position="71"/>
    </location>
</feature>
<name>A0A8D8B7H0_CULPI</name>
<evidence type="ECO:0000256" key="1">
    <source>
        <dbReference type="SAM" id="MobiDB-lite"/>
    </source>
</evidence>
<dbReference type="AlphaFoldDB" id="A0A8D8B7H0"/>
<dbReference type="EMBL" id="HBUE01319354">
    <property type="protein sequence ID" value="CAG6587157.1"/>
    <property type="molecule type" value="Transcribed_RNA"/>
</dbReference>
<evidence type="ECO:0000313" key="2">
    <source>
        <dbReference type="EMBL" id="CAG6470656.1"/>
    </source>
</evidence>
<feature type="compositionally biased region" description="Polar residues" evidence="1">
    <location>
        <begin position="1"/>
        <end position="18"/>
    </location>
</feature>
<proteinExistence type="predicted"/>
<accession>A0A8D8B7H0</accession>